<name>A0A0G4FCF0_9ALVE</name>
<proteinExistence type="predicted"/>
<feature type="region of interest" description="Disordered" evidence="1">
    <location>
        <begin position="268"/>
        <end position="290"/>
    </location>
</feature>
<dbReference type="VEuPathDB" id="CryptoDB:Cvel_16349"/>
<evidence type="ECO:0000256" key="2">
    <source>
        <dbReference type="SAM" id="SignalP"/>
    </source>
</evidence>
<dbReference type="EMBL" id="CDMZ01000281">
    <property type="protein sequence ID" value="CEM10896.1"/>
    <property type="molecule type" value="Genomic_DNA"/>
</dbReference>
<evidence type="ECO:0000313" key="3">
    <source>
        <dbReference type="EMBL" id="CEM10896.1"/>
    </source>
</evidence>
<reference evidence="3" key="1">
    <citation type="submission" date="2014-11" db="EMBL/GenBank/DDBJ databases">
        <authorList>
            <person name="Otto D Thomas"/>
            <person name="Naeem Raeece"/>
        </authorList>
    </citation>
    <scope>NUCLEOTIDE SEQUENCE</scope>
</reference>
<sequence>MCSDLLSLAAFCLCLSPALAFLSPSMLSPPHYAPFIPHCESSPSRGHHAVSFSLLGSRAENEDLAEPSPSLPISRRTTLSDRIVRPSLNVLALGVSSSLPLSATPKEAAAVRPVGPGATVEDALAQIMQCKPVLLYVREFVDKGLWDRARSNVNWCSRRYAIYRNMMKVSEEAEGVDSIEGIEIAAAENLALTFLDSTAYQPIFAFDTASGNIETMRKYQATCYRYLDESLELLDKFLALIPASLKDVAGPLGEAEYPVPEFCNPGYSPKPRIARGKKKAKAAEGEGGPM</sequence>
<organism evidence="3">
    <name type="scientific">Chromera velia CCMP2878</name>
    <dbReference type="NCBI Taxonomy" id="1169474"/>
    <lineage>
        <taxon>Eukaryota</taxon>
        <taxon>Sar</taxon>
        <taxon>Alveolata</taxon>
        <taxon>Colpodellida</taxon>
        <taxon>Chromeraceae</taxon>
        <taxon>Chromera</taxon>
    </lineage>
</organism>
<keyword evidence="2" id="KW-0732">Signal</keyword>
<dbReference type="AlphaFoldDB" id="A0A0G4FCF0"/>
<accession>A0A0G4FCF0</accession>
<protein>
    <submittedName>
        <fullName evidence="3">Uncharacterized protein</fullName>
    </submittedName>
</protein>
<feature type="chain" id="PRO_5005188596" evidence="2">
    <location>
        <begin position="21"/>
        <end position="290"/>
    </location>
</feature>
<feature type="signal peptide" evidence="2">
    <location>
        <begin position="1"/>
        <end position="20"/>
    </location>
</feature>
<evidence type="ECO:0000256" key="1">
    <source>
        <dbReference type="SAM" id="MobiDB-lite"/>
    </source>
</evidence>
<gene>
    <name evidence="3" type="ORF">Cvel_16349</name>
</gene>